<dbReference type="AlphaFoldDB" id="A0A6J7GAE0"/>
<protein>
    <submittedName>
        <fullName evidence="1">Unannotated protein</fullName>
    </submittedName>
</protein>
<organism evidence="1">
    <name type="scientific">freshwater metagenome</name>
    <dbReference type="NCBI Taxonomy" id="449393"/>
    <lineage>
        <taxon>unclassified sequences</taxon>
        <taxon>metagenomes</taxon>
        <taxon>ecological metagenomes</taxon>
    </lineage>
</organism>
<dbReference type="InterPro" id="IPR019933">
    <property type="entry name" value="DivIVA_domain"/>
</dbReference>
<dbReference type="NCBIfam" id="TIGR03544">
    <property type="entry name" value="DivI1A_domain"/>
    <property type="match status" value="1"/>
</dbReference>
<reference evidence="1" key="1">
    <citation type="submission" date="2020-05" db="EMBL/GenBank/DDBJ databases">
        <authorList>
            <person name="Chiriac C."/>
            <person name="Salcher M."/>
            <person name="Ghai R."/>
            <person name="Kavagutti S V."/>
        </authorList>
    </citation>
    <scope>NUCLEOTIDE SEQUENCE</scope>
</reference>
<dbReference type="EMBL" id="CAFBPZ010000009">
    <property type="protein sequence ID" value="CAB5035114.1"/>
    <property type="molecule type" value="Genomic_DNA"/>
</dbReference>
<evidence type="ECO:0000313" key="2">
    <source>
        <dbReference type="EMBL" id="CAB5035114.1"/>
    </source>
</evidence>
<proteinExistence type="predicted"/>
<gene>
    <name evidence="1" type="ORF">UFOPK3495_01215</name>
    <name evidence="2" type="ORF">UFOPK4237_00261</name>
</gene>
<sequence length="77" mass="8534">MTVIFIVIAVIGIATILVVGRQGGLPEVGPELRPEVDSLDPQFDVVFRGYRMDEVDAVIQTLRADNDRLRGELHTDD</sequence>
<name>A0A6J7GAE0_9ZZZZ</name>
<evidence type="ECO:0000313" key="1">
    <source>
        <dbReference type="EMBL" id="CAB4905292.1"/>
    </source>
</evidence>
<accession>A0A6J7GAE0</accession>
<dbReference type="EMBL" id="CAFBMC010000071">
    <property type="protein sequence ID" value="CAB4905292.1"/>
    <property type="molecule type" value="Genomic_DNA"/>
</dbReference>